<protein>
    <recommendedName>
        <fullName evidence="4">Transmembrane protein</fullName>
    </recommendedName>
</protein>
<keyword evidence="1" id="KW-0812">Transmembrane</keyword>
<feature type="transmembrane region" description="Helical" evidence="1">
    <location>
        <begin position="56"/>
        <end position="77"/>
    </location>
</feature>
<feature type="transmembrane region" description="Helical" evidence="1">
    <location>
        <begin position="89"/>
        <end position="112"/>
    </location>
</feature>
<evidence type="ECO:0008006" key="4">
    <source>
        <dbReference type="Google" id="ProtNLM"/>
    </source>
</evidence>
<organism evidence="2 3">
    <name type="scientific">Fodinicola feengrottensis</name>
    <dbReference type="NCBI Taxonomy" id="435914"/>
    <lineage>
        <taxon>Bacteria</taxon>
        <taxon>Bacillati</taxon>
        <taxon>Actinomycetota</taxon>
        <taxon>Actinomycetes</taxon>
        <taxon>Mycobacteriales</taxon>
        <taxon>Fodinicola</taxon>
    </lineage>
</organism>
<dbReference type="RefSeq" id="WP_344311943.1">
    <property type="nucleotide sequence ID" value="NZ_BAAANY010000015.1"/>
</dbReference>
<proteinExistence type="predicted"/>
<dbReference type="EMBL" id="BAAANY010000015">
    <property type="protein sequence ID" value="GAA1687891.1"/>
    <property type="molecule type" value="Genomic_DNA"/>
</dbReference>
<keyword evidence="3" id="KW-1185">Reference proteome</keyword>
<evidence type="ECO:0000313" key="2">
    <source>
        <dbReference type="EMBL" id="GAA1687891.1"/>
    </source>
</evidence>
<dbReference type="Proteomes" id="UP001500618">
    <property type="component" value="Unassembled WGS sequence"/>
</dbReference>
<gene>
    <name evidence="2" type="ORF">GCM10009765_41710</name>
</gene>
<name>A0ABN2HH66_9ACTN</name>
<evidence type="ECO:0000313" key="3">
    <source>
        <dbReference type="Proteomes" id="UP001500618"/>
    </source>
</evidence>
<sequence length="115" mass="12069">MAGTSVTFARTAMRGELLVVLVGGLFLIPLLTLMSLTFTDVCADNPGPFLCRSGSMLNTAVFGPVLGWFAALALGVWGQRVRRAGGGRTWLFVSLAVFAAAVTSAVVTLTYLNSL</sequence>
<comment type="caution">
    <text evidence="2">The sequence shown here is derived from an EMBL/GenBank/DDBJ whole genome shotgun (WGS) entry which is preliminary data.</text>
</comment>
<feature type="transmembrane region" description="Helical" evidence="1">
    <location>
        <begin position="17"/>
        <end position="36"/>
    </location>
</feature>
<accession>A0ABN2HH66</accession>
<reference evidence="2 3" key="1">
    <citation type="journal article" date="2019" name="Int. J. Syst. Evol. Microbiol.">
        <title>The Global Catalogue of Microorganisms (GCM) 10K type strain sequencing project: providing services to taxonomists for standard genome sequencing and annotation.</title>
        <authorList>
            <consortium name="The Broad Institute Genomics Platform"/>
            <consortium name="The Broad Institute Genome Sequencing Center for Infectious Disease"/>
            <person name="Wu L."/>
            <person name="Ma J."/>
        </authorList>
    </citation>
    <scope>NUCLEOTIDE SEQUENCE [LARGE SCALE GENOMIC DNA]</scope>
    <source>
        <strain evidence="2 3">JCM 14718</strain>
    </source>
</reference>
<keyword evidence="1" id="KW-0472">Membrane</keyword>
<keyword evidence="1" id="KW-1133">Transmembrane helix</keyword>
<evidence type="ECO:0000256" key="1">
    <source>
        <dbReference type="SAM" id="Phobius"/>
    </source>
</evidence>